<dbReference type="Proteomes" id="UP000694915">
    <property type="component" value="Unplaced"/>
</dbReference>
<evidence type="ECO:0000256" key="1">
    <source>
        <dbReference type="ARBA" id="ARBA00004463"/>
    </source>
</evidence>
<dbReference type="InterPro" id="IPR011992">
    <property type="entry name" value="EF-hand-dom_pair"/>
</dbReference>
<dbReference type="InterPro" id="IPR002048">
    <property type="entry name" value="EF_hand_dom"/>
</dbReference>
<evidence type="ECO:0000256" key="4">
    <source>
        <dbReference type="ARBA" id="ARBA00022737"/>
    </source>
</evidence>
<name>A0ABM1AVR4_MICOH</name>
<dbReference type="InterPro" id="IPR034325">
    <property type="entry name" value="S-100_dom"/>
</dbReference>
<dbReference type="Pfam" id="PF01023">
    <property type="entry name" value="S_100"/>
    <property type="match status" value="1"/>
</dbReference>
<feature type="compositionally biased region" description="Basic and acidic residues" evidence="7">
    <location>
        <begin position="129"/>
        <end position="138"/>
    </location>
</feature>
<feature type="domain" description="EF-hand" evidence="8">
    <location>
        <begin position="49"/>
        <end position="84"/>
    </location>
</feature>
<evidence type="ECO:0000256" key="6">
    <source>
        <dbReference type="ARBA" id="ARBA00038258"/>
    </source>
</evidence>
<comment type="similarity">
    <text evidence="6">Belongs to the S100-fused protein family.</text>
</comment>
<feature type="compositionally biased region" description="Basic and acidic residues" evidence="7">
    <location>
        <begin position="233"/>
        <end position="267"/>
    </location>
</feature>
<evidence type="ECO:0000313" key="10">
    <source>
        <dbReference type="RefSeq" id="XP_013209198.2"/>
    </source>
</evidence>
<evidence type="ECO:0000256" key="5">
    <source>
        <dbReference type="ARBA" id="ARBA00022837"/>
    </source>
</evidence>
<evidence type="ECO:0000256" key="2">
    <source>
        <dbReference type="ARBA" id="ARBA00022553"/>
    </source>
</evidence>
<dbReference type="Gene3D" id="1.10.238.10">
    <property type="entry name" value="EF-hand"/>
    <property type="match status" value="1"/>
</dbReference>
<evidence type="ECO:0000256" key="7">
    <source>
        <dbReference type="SAM" id="MobiDB-lite"/>
    </source>
</evidence>
<accession>A0ABM1AVR4</accession>
<dbReference type="CDD" id="cd00213">
    <property type="entry name" value="S-100"/>
    <property type="match status" value="1"/>
</dbReference>
<dbReference type="GeneID" id="101994735"/>
<dbReference type="InterPro" id="IPR001751">
    <property type="entry name" value="S100/CaBP7/8-like_CS"/>
</dbReference>
<gene>
    <name evidence="10" type="primary">Flg</name>
</gene>
<dbReference type="RefSeq" id="XP_013209198.2">
    <property type="nucleotide sequence ID" value="XM_013353744.2"/>
</dbReference>
<feature type="compositionally biased region" description="Basic and acidic residues" evidence="7">
    <location>
        <begin position="147"/>
        <end position="167"/>
    </location>
</feature>
<feature type="region of interest" description="Disordered" evidence="7">
    <location>
        <begin position="88"/>
        <end position="202"/>
    </location>
</feature>
<dbReference type="InterPro" id="IPR052503">
    <property type="entry name" value="S100-fused_Epidermal_Struct"/>
</dbReference>
<reference evidence="10" key="1">
    <citation type="submission" date="2025-08" db="UniProtKB">
        <authorList>
            <consortium name="RefSeq"/>
        </authorList>
    </citation>
    <scope>IDENTIFICATION</scope>
</reference>
<feature type="compositionally biased region" description="Basic residues" evidence="7">
    <location>
        <begin position="168"/>
        <end position="181"/>
    </location>
</feature>
<dbReference type="PANTHER" id="PTHR22571:SF51">
    <property type="entry name" value="FILAGGRIN"/>
    <property type="match status" value="1"/>
</dbReference>
<dbReference type="PANTHER" id="PTHR22571">
    <property type="entry name" value="FILAGGRIN-RELATED"/>
    <property type="match status" value="1"/>
</dbReference>
<keyword evidence="5" id="KW-0106">Calcium</keyword>
<evidence type="ECO:0000313" key="9">
    <source>
        <dbReference type="Proteomes" id="UP000694915"/>
    </source>
</evidence>
<keyword evidence="9" id="KW-1185">Reference proteome</keyword>
<keyword evidence="4" id="KW-0677">Repeat</keyword>
<sequence>MSTLLENITSMIDIFQQYSNNDKETETLSKKELKELLEIELRAVLKNPDDEDIADVFMQILDVDHNEKIDFTEYLLLVLKLAQAYYESSRNKSLQTGSKRRRKDHYKQVEEDGEEEEEEERRQRHRRTDGKQNKERSKSPRGRGKERHGSSSRKQERDTNTHGETEKRGKHHSSNRKHRRGSNSVERRDSKGKKNRKTKETNKIKYGVVKYENENYEGTDKYSGDYYYEKGDVQEERENERSSNRQKIEQKESTDRTRQSGHRETARGHASFMRSIPDYLAMTSTIHTVMQLDRVFGKHKSVKDPCFGYVSDNSSPYNVPKDEFLNSIVLGHTVSMESRRGSQFLKKLESQAVESGLVWMLGTELENTSGFRGLLWFQFRGLLWFKLRELLQL</sequence>
<proteinExistence type="inferred from homology"/>
<dbReference type="PROSITE" id="PS00303">
    <property type="entry name" value="S100_CABP"/>
    <property type="match status" value="1"/>
</dbReference>
<dbReference type="PROSITE" id="PS50222">
    <property type="entry name" value="EF_HAND_2"/>
    <property type="match status" value="1"/>
</dbReference>
<protein>
    <submittedName>
        <fullName evidence="10">Filaggrin</fullName>
    </submittedName>
</protein>
<dbReference type="SUPFAM" id="SSF47473">
    <property type="entry name" value="EF-hand"/>
    <property type="match status" value="1"/>
</dbReference>
<organism evidence="9 10">
    <name type="scientific">Microtus ochrogaster</name>
    <name type="common">Prairie vole</name>
    <dbReference type="NCBI Taxonomy" id="79684"/>
    <lineage>
        <taxon>Eukaryota</taxon>
        <taxon>Metazoa</taxon>
        <taxon>Chordata</taxon>
        <taxon>Craniata</taxon>
        <taxon>Vertebrata</taxon>
        <taxon>Euteleostomi</taxon>
        <taxon>Mammalia</taxon>
        <taxon>Eutheria</taxon>
        <taxon>Euarchontoglires</taxon>
        <taxon>Glires</taxon>
        <taxon>Rodentia</taxon>
        <taxon>Myomorpha</taxon>
        <taxon>Muroidea</taxon>
        <taxon>Cricetidae</taxon>
        <taxon>Arvicolinae</taxon>
        <taxon>Microtus</taxon>
    </lineage>
</organism>
<evidence type="ECO:0000259" key="8">
    <source>
        <dbReference type="PROSITE" id="PS50222"/>
    </source>
</evidence>
<feature type="compositionally biased region" description="Polar residues" evidence="7">
    <location>
        <begin position="88"/>
        <end position="97"/>
    </location>
</feature>
<feature type="region of interest" description="Disordered" evidence="7">
    <location>
        <begin position="233"/>
        <end position="270"/>
    </location>
</feature>
<keyword evidence="3" id="KW-0479">Metal-binding</keyword>
<dbReference type="InterPro" id="IPR013787">
    <property type="entry name" value="S100_Ca-bd_sub"/>
</dbReference>
<dbReference type="SMART" id="SM01394">
    <property type="entry name" value="S_100"/>
    <property type="match status" value="1"/>
</dbReference>
<comment type="subcellular location">
    <subcellularLocation>
        <location evidence="1">Cytoplasmic granule</location>
    </subcellularLocation>
</comment>
<evidence type="ECO:0000256" key="3">
    <source>
        <dbReference type="ARBA" id="ARBA00022723"/>
    </source>
</evidence>
<keyword evidence="2" id="KW-0597">Phosphoprotein</keyword>